<dbReference type="GO" id="GO:0016020">
    <property type="term" value="C:membrane"/>
    <property type="evidence" value="ECO:0007669"/>
    <property type="project" value="UniProtKB-SubCell"/>
</dbReference>
<comment type="caution">
    <text evidence="12">The sequence shown here is derived from an EMBL/GenBank/DDBJ whole genome shotgun (WGS) entry which is preliminary data.</text>
</comment>
<evidence type="ECO:0000256" key="2">
    <source>
        <dbReference type="ARBA" id="ARBA00008130"/>
    </source>
</evidence>
<name>A0A9X2U583_9BACT</name>
<keyword evidence="3" id="KW-0600">Photoreceptor protein</keyword>
<dbReference type="PROSITE" id="PS00950">
    <property type="entry name" value="BACTERIAL_OPSIN_1"/>
    <property type="match status" value="1"/>
</dbReference>
<evidence type="ECO:0000256" key="10">
    <source>
        <dbReference type="ARBA" id="ARBA00023170"/>
    </source>
</evidence>
<evidence type="ECO:0000256" key="7">
    <source>
        <dbReference type="ARBA" id="ARBA00022989"/>
    </source>
</evidence>
<evidence type="ECO:0000256" key="6">
    <source>
        <dbReference type="ARBA" id="ARBA00022925"/>
    </source>
</evidence>
<evidence type="ECO:0000256" key="11">
    <source>
        <dbReference type="SAM" id="Phobius"/>
    </source>
</evidence>
<keyword evidence="9 11" id="KW-0472">Membrane</keyword>
<keyword evidence="6" id="KW-0681">Retinal protein</keyword>
<feature type="transmembrane region" description="Helical" evidence="11">
    <location>
        <begin position="121"/>
        <end position="139"/>
    </location>
</feature>
<dbReference type="EMBL" id="JANUBB010000001">
    <property type="protein sequence ID" value="MCS3950146.1"/>
    <property type="molecule type" value="Genomic_DNA"/>
</dbReference>
<sequence>MDPITIVYIIGTLGMLVGIPPALSLVGDEVGLDFDYLWAIPGIAALMYLLMTFDVGSVQFQGYHVPIPRYIDWALTTPLLVGYTAYIAGASRGIITGTALADFMMIVFGLGAVVFSSTAQWVFFGLSSACHLTLLALLYGPVRNSAFGEPPSHRRLARLLLNYVGLLWLAYPLVWLFGPGLQWVDAAGIAVIISYLDVTAKVPFVYFIYRARKNFVKVQDEVPEATSAQGGAATVTSAA</sequence>
<reference evidence="12" key="1">
    <citation type="submission" date="2022-08" db="EMBL/GenBank/DDBJ databases">
        <title>Genomic Encyclopedia of Type Strains, Phase V (KMG-V): Genome sequencing to study the core and pangenomes of soil and plant-associated prokaryotes.</title>
        <authorList>
            <person name="Whitman W."/>
        </authorList>
    </citation>
    <scope>NUCLEOTIDE SEQUENCE</scope>
    <source>
        <strain evidence="12">SP2017</strain>
    </source>
</reference>
<dbReference type="CDD" id="cd15029">
    <property type="entry name" value="7tm_SRI_SRII"/>
    <property type="match status" value="1"/>
</dbReference>
<proteinExistence type="inferred from homology"/>
<dbReference type="InterPro" id="IPR018229">
    <property type="entry name" value="Rhodopsin_retinal_BS"/>
</dbReference>
<evidence type="ECO:0000313" key="12">
    <source>
        <dbReference type="EMBL" id="MCS3950146.1"/>
    </source>
</evidence>
<feature type="transmembrane region" description="Helical" evidence="11">
    <location>
        <begin position="189"/>
        <end position="209"/>
    </location>
</feature>
<keyword evidence="7 11" id="KW-1133">Transmembrane helix</keyword>
<keyword evidence="10" id="KW-0675">Receptor</keyword>
<gene>
    <name evidence="12" type="ORF">GGP83_000072</name>
</gene>
<evidence type="ECO:0000313" key="13">
    <source>
        <dbReference type="Proteomes" id="UP001155010"/>
    </source>
</evidence>
<evidence type="ECO:0000256" key="3">
    <source>
        <dbReference type="ARBA" id="ARBA00022543"/>
    </source>
</evidence>
<dbReference type="RefSeq" id="WP_259081215.1">
    <property type="nucleotide sequence ID" value="NZ_JANTZN010000003.1"/>
</dbReference>
<evidence type="ECO:0000256" key="1">
    <source>
        <dbReference type="ARBA" id="ARBA00004141"/>
    </source>
</evidence>
<protein>
    <submittedName>
        <fullName evidence="12">Sensory rhodopsin</fullName>
    </submittedName>
</protein>
<dbReference type="PRINTS" id="PR00251">
    <property type="entry name" value="BACTRLOPSIN"/>
</dbReference>
<dbReference type="Pfam" id="PF01036">
    <property type="entry name" value="Bac_rhodopsin"/>
    <property type="match status" value="1"/>
</dbReference>
<dbReference type="PROSITE" id="PS00327">
    <property type="entry name" value="BACTERIAL_OPSIN_RET"/>
    <property type="match status" value="1"/>
</dbReference>
<comment type="subcellular location">
    <subcellularLocation>
        <location evidence="1">Membrane</location>
        <topology evidence="1">Multi-pass membrane protein</topology>
    </subcellularLocation>
</comment>
<evidence type="ECO:0000256" key="4">
    <source>
        <dbReference type="ARBA" id="ARBA00022606"/>
    </source>
</evidence>
<evidence type="ECO:0000256" key="5">
    <source>
        <dbReference type="ARBA" id="ARBA00022692"/>
    </source>
</evidence>
<dbReference type="SUPFAM" id="SSF81321">
    <property type="entry name" value="Family A G protein-coupled receptor-like"/>
    <property type="match status" value="1"/>
</dbReference>
<feature type="transmembrane region" description="Helical" evidence="11">
    <location>
        <begin position="38"/>
        <end position="58"/>
    </location>
</feature>
<feature type="transmembrane region" description="Helical" evidence="11">
    <location>
        <begin position="6"/>
        <end position="26"/>
    </location>
</feature>
<dbReference type="AlphaFoldDB" id="A0A9X2U583"/>
<dbReference type="GO" id="GO:0009881">
    <property type="term" value="F:photoreceptor activity"/>
    <property type="evidence" value="ECO:0007669"/>
    <property type="project" value="UniProtKB-KW"/>
</dbReference>
<evidence type="ECO:0000256" key="9">
    <source>
        <dbReference type="ARBA" id="ARBA00023136"/>
    </source>
</evidence>
<dbReference type="Gene3D" id="1.20.1070.10">
    <property type="entry name" value="Rhodopsin 7-helix transmembrane proteins"/>
    <property type="match status" value="1"/>
</dbReference>
<accession>A0A9X2U583</accession>
<keyword evidence="5 11" id="KW-0812">Transmembrane</keyword>
<dbReference type="GO" id="GO:0005216">
    <property type="term" value="F:monoatomic ion channel activity"/>
    <property type="evidence" value="ECO:0007669"/>
    <property type="project" value="InterPro"/>
</dbReference>
<keyword evidence="8" id="KW-0157">Chromophore</keyword>
<feature type="transmembrane region" description="Helical" evidence="11">
    <location>
        <begin position="160"/>
        <end position="177"/>
    </location>
</feature>
<dbReference type="PANTHER" id="PTHR28286">
    <property type="match status" value="1"/>
</dbReference>
<dbReference type="GO" id="GO:0007602">
    <property type="term" value="P:phototransduction"/>
    <property type="evidence" value="ECO:0007669"/>
    <property type="project" value="UniProtKB-KW"/>
</dbReference>
<comment type="similarity">
    <text evidence="2">Belongs to the archaeal/bacterial/fungal opsin family.</text>
</comment>
<dbReference type="SMART" id="SM01021">
    <property type="entry name" value="Bac_rhodopsin"/>
    <property type="match status" value="1"/>
</dbReference>
<evidence type="ECO:0000256" key="8">
    <source>
        <dbReference type="ARBA" id="ARBA00022991"/>
    </source>
</evidence>
<dbReference type="Proteomes" id="UP001155010">
    <property type="component" value="Unassembled WGS sequence"/>
</dbReference>
<organism evidence="12 13">
    <name type="scientific">Salinibacter ruber</name>
    <dbReference type="NCBI Taxonomy" id="146919"/>
    <lineage>
        <taxon>Bacteria</taxon>
        <taxon>Pseudomonadati</taxon>
        <taxon>Rhodothermota</taxon>
        <taxon>Rhodothermia</taxon>
        <taxon>Rhodothermales</taxon>
        <taxon>Salinibacteraceae</taxon>
        <taxon>Salinibacter</taxon>
    </lineage>
</organism>
<keyword evidence="4" id="KW-0716">Sensory transduction</keyword>
<dbReference type="InterPro" id="IPR001425">
    <property type="entry name" value="Arc/bac/fun_rhodopsins"/>
</dbReference>
<dbReference type="PANTHER" id="PTHR28286:SF2">
    <property type="entry name" value="BACTERIORHODOPSIN _OPSIN, NOPA (EUROFUNG)"/>
    <property type="match status" value="1"/>
</dbReference>